<dbReference type="PANTHER" id="PTHR34400:SF4">
    <property type="entry name" value="MEMBRANE PROTEIN"/>
    <property type="match status" value="1"/>
</dbReference>
<proteinExistence type="predicted"/>
<comment type="caution">
    <text evidence="2">The sequence shown here is derived from an EMBL/GenBank/DDBJ whole genome shotgun (WGS) entry which is preliminary data.</text>
</comment>
<protein>
    <recommendedName>
        <fullName evidence="1">Iminophenyl-pyruvate dimer synthase domain-containing protein</fullName>
    </recommendedName>
</protein>
<sequence>MKIPAVDHDLQWIKDSLQSAIALELSTLPPYLCGMWSIKTAGSDAEAVIKSVVHDEMYHMGMVCNMLSAIGGTPHILAAAPAYPGKLPGNVRPTVDVYLQGLTQTYVREVFMEIEMPENPLARMRKEWVTIGEFYDALRDAFDNVRPPIGSGPQMEAQIDRNPLEKFTSVDQITKAIDVIKEQGEGTSHLPDDPTAGGKLAHYYGFGEIWKGHRLVPTPSGPTPYDWVGDPVPFPETYPMGRLTAGAWPNPSGEVSDLLTAFNDQYTKMLGFLETAWRDGDSSALSQSIGVMFGLRGAAQALMVKPLPGDSTHVYGPEFLIHRPDHG</sequence>
<dbReference type="Pfam" id="PF12902">
    <property type="entry name" value="Ferritin-like"/>
    <property type="match status" value="1"/>
</dbReference>
<dbReference type="AlphaFoldDB" id="A0A0D0NCP3"/>
<accession>A0A0D0NCP3</accession>
<dbReference type="EMBL" id="JXZB01000002">
    <property type="protein sequence ID" value="KIQ65985.1"/>
    <property type="molecule type" value="Genomic_DNA"/>
</dbReference>
<dbReference type="PANTHER" id="PTHR34400">
    <property type="match status" value="1"/>
</dbReference>
<dbReference type="PATRIC" id="fig|2064.6.peg.2877"/>
<dbReference type="STRING" id="2064.TR51_13385"/>
<keyword evidence="3" id="KW-1185">Reference proteome</keyword>
<dbReference type="InterPro" id="IPR012347">
    <property type="entry name" value="Ferritin-like"/>
</dbReference>
<evidence type="ECO:0000313" key="2">
    <source>
        <dbReference type="EMBL" id="KIQ65985.1"/>
    </source>
</evidence>
<feature type="domain" description="Iminophenyl-pyruvate dimer synthase" evidence="1">
    <location>
        <begin position="17"/>
        <end position="209"/>
    </location>
</feature>
<dbReference type="Gene3D" id="1.20.1260.10">
    <property type="match status" value="1"/>
</dbReference>
<organism evidence="2 3">
    <name type="scientific">Kitasatospora griseola</name>
    <name type="common">Streptomyces griseolosporeus</name>
    <dbReference type="NCBI Taxonomy" id="2064"/>
    <lineage>
        <taxon>Bacteria</taxon>
        <taxon>Bacillati</taxon>
        <taxon>Actinomycetota</taxon>
        <taxon>Actinomycetes</taxon>
        <taxon>Kitasatosporales</taxon>
        <taxon>Streptomycetaceae</taxon>
        <taxon>Kitasatospora</taxon>
    </lineage>
</organism>
<gene>
    <name evidence="2" type="ORF">TR51_13385</name>
</gene>
<name>A0A0D0NCP3_KITGR</name>
<dbReference type="InterPro" id="IPR026820">
    <property type="entry name" value="VioB/RebD_dom"/>
</dbReference>
<evidence type="ECO:0000313" key="3">
    <source>
        <dbReference type="Proteomes" id="UP000032066"/>
    </source>
</evidence>
<dbReference type="Proteomes" id="UP000032066">
    <property type="component" value="Unassembled WGS sequence"/>
</dbReference>
<reference evidence="2 3" key="1">
    <citation type="submission" date="2015-02" db="EMBL/GenBank/DDBJ databases">
        <title>Draft genome sequence of Kitasatospora griseola MF730-N6, a bafilomycin, terpentecin and satosporin producer.</title>
        <authorList>
            <person name="Arens J.C."/>
            <person name="Haltli B."/>
            <person name="Kerr R.G."/>
        </authorList>
    </citation>
    <scope>NUCLEOTIDE SEQUENCE [LARGE SCALE GENOMIC DNA]</scope>
    <source>
        <strain evidence="2 3">MF730-N6</strain>
    </source>
</reference>
<evidence type="ECO:0000259" key="1">
    <source>
        <dbReference type="Pfam" id="PF12902"/>
    </source>
</evidence>